<organism evidence="3 4">
    <name type="scientific">Schizopora paradoxa</name>
    <dbReference type="NCBI Taxonomy" id="27342"/>
    <lineage>
        <taxon>Eukaryota</taxon>
        <taxon>Fungi</taxon>
        <taxon>Dikarya</taxon>
        <taxon>Basidiomycota</taxon>
        <taxon>Agaricomycotina</taxon>
        <taxon>Agaricomycetes</taxon>
        <taxon>Hymenochaetales</taxon>
        <taxon>Schizoporaceae</taxon>
        <taxon>Schizopora</taxon>
    </lineage>
</organism>
<feature type="compositionally biased region" description="Basic and acidic residues" evidence="1">
    <location>
        <begin position="138"/>
        <end position="148"/>
    </location>
</feature>
<proteinExistence type="predicted"/>
<feature type="compositionally biased region" description="Low complexity" evidence="1">
    <location>
        <begin position="71"/>
        <end position="83"/>
    </location>
</feature>
<keyword evidence="2" id="KW-1133">Transmembrane helix</keyword>
<evidence type="ECO:0000256" key="1">
    <source>
        <dbReference type="SAM" id="MobiDB-lite"/>
    </source>
</evidence>
<name>A0A0H2RJI5_9AGAM</name>
<keyword evidence="2" id="KW-0472">Membrane</keyword>
<feature type="region of interest" description="Disordered" evidence="1">
    <location>
        <begin position="118"/>
        <end position="148"/>
    </location>
</feature>
<evidence type="ECO:0000313" key="4">
    <source>
        <dbReference type="Proteomes" id="UP000053477"/>
    </source>
</evidence>
<keyword evidence="4" id="KW-1185">Reference proteome</keyword>
<dbReference type="AlphaFoldDB" id="A0A0H2RJI5"/>
<feature type="transmembrane region" description="Helical" evidence="2">
    <location>
        <begin position="85"/>
        <end position="107"/>
    </location>
</feature>
<dbReference type="EMBL" id="KQ085983">
    <property type="protein sequence ID" value="KLO12175.1"/>
    <property type="molecule type" value="Genomic_DNA"/>
</dbReference>
<evidence type="ECO:0000256" key="2">
    <source>
        <dbReference type="SAM" id="Phobius"/>
    </source>
</evidence>
<evidence type="ECO:0008006" key="5">
    <source>
        <dbReference type="Google" id="ProtNLM"/>
    </source>
</evidence>
<sequence length="148" mass="15882">MADGIATPTLRSTITECWVYATTSGTVYSTPAEPVATGAECYVVFPTGGGVEYSPIPDSDVPFTSLPPPTHTSSSSNGTNGSTNVVGPVVGAVVGILAMTVPIMWYLTYRQRRRRRESEKHQWAMTPGKWSFPGKPETLPKDAEESEA</sequence>
<reference evidence="3 4" key="1">
    <citation type="submission" date="2015-04" db="EMBL/GenBank/DDBJ databases">
        <title>Complete genome sequence of Schizopora paradoxa KUC8140, a cosmopolitan wood degrader in East Asia.</title>
        <authorList>
            <consortium name="DOE Joint Genome Institute"/>
            <person name="Min B."/>
            <person name="Park H."/>
            <person name="Jang Y."/>
            <person name="Kim J.-J."/>
            <person name="Kim K.H."/>
            <person name="Pangilinan J."/>
            <person name="Lipzen A."/>
            <person name="Riley R."/>
            <person name="Grigoriev I.V."/>
            <person name="Spatafora J.W."/>
            <person name="Choi I.-G."/>
        </authorList>
    </citation>
    <scope>NUCLEOTIDE SEQUENCE [LARGE SCALE GENOMIC DNA]</scope>
    <source>
        <strain evidence="3 4">KUC8140</strain>
    </source>
</reference>
<dbReference type="Proteomes" id="UP000053477">
    <property type="component" value="Unassembled WGS sequence"/>
</dbReference>
<dbReference type="InParanoid" id="A0A0H2RJI5"/>
<keyword evidence="2" id="KW-0812">Transmembrane</keyword>
<dbReference type="OrthoDB" id="10559821at2759"/>
<protein>
    <recommendedName>
        <fullName evidence="5">Mid2 domain-containing protein</fullName>
    </recommendedName>
</protein>
<gene>
    <name evidence="3" type="ORF">SCHPADRAFT_941443</name>
</gene>
<evidence type="ECO:0000313" key="3">
    <source>
        <dbReference type="EMBL" id="KLO12175.1"/>
    </source>
</evidence>
<feature type="region of interest" description="Disordered" evidence="1">
    <location>
        <begin position="56"/>
        <end position="83"/>
    </location>
</feature>
<accession>A0A0H2RJI5</accession>